<feature type="region of interest" description="Disordered" evidence="1">
    <location>
        <begin position="1"/>
        <end position="28"/>
    </location>
</feature>
<reference evidence="2 3" key="1">
    <citation type="submission" date="2019-02" db="EMBL/GenBank/DDBJ databases">
        <title>Marinobacter halodurans sp. nov., a marine bacterium isolated from sea tidal flat.</title>
        <authorList>
            <person name="Yoo Y."/>
            <person name="Lee D.W."/>
            <person name="Kim B.S."/>
            <person name="Kim J.-J."/>
        </authorList>
    </citation>
    <scope>NUCLEOTIDE SEQUENCE [LARGE SCALE GENOMIC DNA]</scope>
    <source>
        <strain evidence="2 3">YJ-S3-2</strain>
    </source>
</reference>
<name>A0ABY1ZI49_9GAMM</name>
<evidence type="ECO:0000313" key="2">
    <source>
        <dbReference type="EMBL" id="TBW54276.1"/>
    </source>
</evidence>
<evidence type="ECO:0000313" key="3">
    <source>
        <dbReference type="Proteomes" id="UP000313645"/>
    </source>
</evidence>
<keyword evidence="3" id="KW-1185">Reference proteome</keyword>
<dbReference type="RefSeq" id="WP_131482559.1">
    <property type="nucleotide sequence ID" value="NZ_SJDL01000023.1"/>
</dbReference>
<organism evidence="2 3">
    <name type="scientific">Marinobacter halodurans</name>
    <dbReference type="NCBI Taxonomy" id="2528979"/>
    <lineage>
        <taxon>Bacteria</taxon>
        <taxon>Pseudomonadati</taxon>
        <taxon>Pseudomonadota</taxon>
        <taxon>Gammaproteobacteria</taxon>
        <taxon>Pseudomonadales</taxon>
        <taxon>Marinobacteraceae</taxon>
        <taxon>Marinobacter</taxon>
    </lineage>
</organism>
<protein>
    <submittedName>
        <fullName evidence="2">Uncharacterized protein</fullName>
    </submittedName>
</protein>
<feature type="compositionally biased region" description="Basic and acidic residues" evidence="1">
    <location>
        <begin position="46"/>
        <end position="64"/>
    </location>
</feature>
<dbReference type="EMBL" id="SJDL01000023">
    <property type="protein sequence ID" value="TBW54276.1"/>
    <property type="molecule type" value="Genomic_DNA"/>
</dbReference>
<accession>A0ABY1ZI49</accession>
<sequence>MHQGDDRNDDPDGPGPGTAPPARTVKAGCGIRFDEEELAEGIAFDGVERLRPMADDSGEDRPVEPDDQSS</sequence>
<gene>
    <name evidence="2" type="ORF">EZI54_14275</name>
</gene>
<dbReference type="Proteomes" id="UP000313645">
    <property type="component" value="Unassembled WGS sequence"/>
</dbReference>
<feature type="region of interest" description="Disordered" evidence="1">
    <location>
        <begin position="43"/>
        <end position="70"/>
    </location>
</feature>
<proteinExistence type="predicted"/>
<comment type="caution">
    <text evidence="2">The sequence shown here is derived from an EMBL/GenBank/DDBJ whole genome shotgun (WGS) entry which is preliminary data.</text>
</comment>
<evidence type="ECO:0000256" key="1">
    <source>
        <dbReference type="SAM" id="MobiDB-lite"/>
    </source>
</evidence>